<dbReference type="Gene3D" id="3.30.1370.110">
    <property type="match status" value="1"/>
</dbReference>
<dbReference type="SMART" id="SM00463">
    <property type="entry name" value="SMR"/>
    <property type="match status" value="1"/>
</dbReference>
<sequence length="103" mass="11387">MSGEDEVGIPEIVVLPIDGILDLHSFRPADVRYLIPDYFAECRKRGILDVRIIHGKGSGKLQRGVHAILGRLPEVVAFRFAGEDRGGWGATLVQLRPLVERDA</sequence>
<reference evidence="2 3" key="1">
    <citation type="submission" date="2014-12" db="EMBL/GenBank/DDBJ databases">
        <title>Genomes of Geoalkalibacter ferrihydriticus and Geoalkalibacter subterraneus, two haloalkaliphilic metal-reducing members of the Geobacteraceae.</title>
        <authorList>
            <person name="Badalamenti J.P."/>
            <person name="Torres C.I."/>
            <person name="Krajmalnik-Brown R."/>
            <person name="Bond D.R."/>
        </authorList>
    </citation>
    <scope>NUCLEOTIDE SEQUENCE [LARGE SCALE GENOMIC DNA]</scope>
    <source>
        <strain evidence="2 3">DSM 17813</strain>
    </source>
</reference>
<gene>
    <name evidence="2" type="ORF">GFER_12440</name>
</gene>
<dbReference type="PROSITE" id="PS50828">
    <property type="entry name" value="SMR"/>
    <property type="match status" value="1"/>
</dbReference>
<dbReference type="PANTHER" id="PTHR35562">
    <property type="entry name" value="DNA ENDONUCLEASE SMRA-RELATED"/>
    <property type="match status" value="1"/>
</dbReference>
<dbReference type="RefSeq" id="WP_040100019.1">
    <property type="nucleotide sequence ID" value="NZ_JWJD01000005.1"/>
</dbReference>
<dbReference type="PANTHER" id="PTHR35562:SF2">
    <property type="entry name" value="DNA ENDONUCLEASE SMRA-RELATED"/>
    <property type="match status" value="1"/>
</dbReference>
<name>A0A0C2HGK0_9BACT</name>
<dbReference type="SUPFAM" id="SSF160443">
    <property type="entry name" value="SMR domain-like"/>
    <property type="match status" value="1"/>
</dbReference>
<protein>
    <submittedName>
        <fullName evidence="2">DNA mismatch repair protein MutS</fullName>
    </submittedName>
</protein>
<dbReference type="Proteomes" id="UP000035068">
    <property type="component" value="Unassembled WGS sequence"/>
</dbReference>
<dbReference type="AlphaFoldDB" id="A0A0C2HGK0"/>
<dbReference type="InterPro" id="IPR002625">
    <property type="entry name" value="Smr_dom"/>
</dbReference>
<proteinExistence type="predicted"/>
<dbReference type="Pfam" id="PF01713">
    <property type="entry name" value="Smr"/>
    <property type="match status" value="1"/>
</dbReference>
<evidence type="ECO:0000313" key="2">
    <source>
        <dbReference type="EMBL" id="KIH76061.1"/>
    </source>
</evidence>
<dbReference type="InterPro" id="IPR036063">
    <property type="entry name" value="Smr_dom_sf"/>
</dbReference>
<comment type="caution">
    <text evidence="2">The sequence shown here is derived from an EMBL/GenBank/DDBJ whole genome shotgun (WGS) entry which is preliminary data.</text>
</comment>
<dbReference type="EMBL" id="JWJD01000005">
    <property type="protein sequence ID" value="KIH76061.1"/>
    <property type="molecule type" value="Genomic_DNA"/>
</dbReference>
<accession>A0A0C2HGK0</accession>
<evidence type="ECO:0000259" key="1">
    <source>
        <dbReference type="PROSITE" id="PS50828"/>
    </source>
</evidence>
<keyword evidence="3" id="KW-1185">Reference proteome</keyword>
<feature type="domain" description="Smr" evidence="1">
    <location>
        <begin position="21"/>
        <end position="96"/>
    </location>
</feature>
<evidence type="ECO:0000313" key="3">
    <source>
        <dbReference type="Proteomes" id="UP000035068"/>
    </source>
</evidence>
<organism evidence="2 3">
    <name type="scientific">Geoalkalibacter ferrihydriticus DSM 17813</name>
    <dbReference type="NCBI Taxonomy" id="1121915"/>
    <lineage>
        <taxon>Bacteria</taxon>
        <taxon>Pseudomonadati</taxon>
        <taxon>Thermodesulfobacteriota</taxon>
        <taxon>Desulfuromonadia</taxon>
        <taxon>Desulfuromonadales</taxon>
        <taxon>Geoalkalibacteraceae</taxon>
        <taxon>Geoalkalibacter</taxon>
    </lineage>
</organism>